<proteinExistence type="predicted"/>
<dbReference type="Pfam" id="PF02579">
    <property type="entry name" value="Nitro_FeMo-Co"/>
    <property type="match status" value="1"/>
</dbReference>
<comment type="caution">
    <text evidence="3">The sequence shown here is derived from an EMBL/GenBank/DDBJ whole genome shotgun (WGS) entry which is preliminary data.</text>
</comment>
<feature type="domain" description="Dinitrogenase iron-molybdenum cofactor biosynthesis" evidence="2">
    <location>
        <begin position="13"/>
        <end position="103"/>
    </location>
</feature>
<dbReference type="AlphaFoldDB" id="A0A2U3B6J7"/>
<gene>
    <name evidence="3" type="ORF">DI392_15300</name>
</gene>
<dbReference type="Gene3D" id="3.30.420.130">
    <property type="entry name" value="Dinitrogenase iron-molybdenum cofactor biosynthesis domain"/>
    <property type="match status" value="1"/>
</dbReference>
<evidence type="ECO:0000313" key="4">
    <source>
        <dbReference type="Proteomes" id="UP000245362"/>
    </source>
</evidence>
<dbReference type="PANTHER" id="PTHR42983:SF1">
    <property type="entry name" value="IRON-MOLYBDENUM PROTEIN"/>
    <property type="match status" value="1"/>
</dbReference>
<protein>
    <submittedName>
        <fullName evidence="3">Dinitrogenase iron-molybdenum cofactor biosynthesis protein</fullName>
    </submittedName>
</protein>
<dbReference type="OrthoDB" id="9807451at2"/>
<dbReference type="SUPFAM" id="SSF53146">
    <property type="entry name" value="Nitrogenase accessory factor-like"/>
    <property type="match status" value="1"/>
</dbReference>
<evidence type="ECO:0000259" key="2">
    <source>
        <dbReference type="Pfam" id="PF02579"/>
    </source>
</evidence>
<sequence>MKIVLTTSSATLDGDLDKRFGRAPGFLIYDTEQQSCEFVDNEQNLNAAQGAGIQAAQNIISTGAKHLITGFCGPKAFKVLQSAGVKIYDTDAVSLKECIELFNSGKLTEINSANAESHWG</sequence>
<evidence type="ECO:0000256" key="1">
    <source>
        <dbReference type="ARBA" id="ARBA00023231"/>
    </source>
</evidence>
<dbReference type="PANTHER" id="PTHR42983">
    <property type="entry name" value="DINITROGENASE IRON-MOLYBDENUM COFACTOR PROTEIN-RELATED"/>
    <property type="match status" value="1"/>
</dbReference>
<evidence type="ECO:0000313" key="3">
    <source>
        <dbReference type="EMBL" id="PWI32423.1"/>
    </source>
</evidence>
<organism evidence="3 4">
    <name type="scientific">Vibrio albus</name>
    <dbReference type="NCBI Taxonomy" id="2200953"/>
    <lineage>
        <taxon>Bacteria</taxon>
        <taxon>Pseudomonadati</taxon>
        <taxon>Pseudomonadota</taxon>
        <taxon>Gammaproteobacteria</taxon>
        <taxon>Vibrionales</taxon>
        <taxon>Vibrionaceae</taxon>
        <taxon>Vibrio</taxon>
    </lineage>
</organism>
<dbReference type="InterPro" id="IPR003731">
    <property type="entry name" value="Di-Nase_FeMo-co_biosynth"/>
</dbReference>
<keyword evidence="1" id="KW-0535">Nitrogen fixation</keyword>
<name>A0A2U3B6J7_9VIBR</name>
<dbReference type="RefSeq" id="WP_109320563.1">
    <property type="nucleotide sequence ID" value="NZ_QFWT01000009.1"/>
</dbReference>
<accession>A0A2U3B6J7</accession>
<reference evidence="3 4" key="1">
    <citation type="submission" date="2018-05" db="EMBL/GenBank/DDBJ databases">
        <title>Vibrio limimaris sp. nov., isolated from marine sediment.</title>
        <authorList>
            <person name="Li C.-M."/>
        </authorList>
    </citation>
    <scope>NUCLEOTIDE SEQUENCE [LARGE SCALE GENOMIC DNA]</scope>
    <source>
        <strain evidence="3 4">E4404</strain>
    </source>
</reference>
<keyword evidence="4" id="KW-1185">Reference proteome</keyword>
<dbReference type="EMBL" id="QFWT01000009">
    <property type="protein sequence ID" value="PWI32423.1"/>
    <property type="molecule type" value="Genomic_DNA"/>
</dbReference>
<dbReference type="Proteomes" id="UP000245362">
    <property type="component" value="Unassembled WGS sequence"/>
</dbReference>
<dbReference type="InterPro" id="IPR036105">
    <property type="entry name" value="DiNase_FeMo-co_biosyn_sf"/>
</dbReference>